<comment type="similarity">
    <text evidence="1 2">Belongs to the MEMO1 family.</text>
</comment>
<comment type="caution">
    <text evidence="3">The sequence shown here is derived from an EMBL/GenBank/DDBJ whole genome shotgun (WGS) entry which is preliminary data.</text>
</comment>
<evidence type="ECO:0000313" key="4">
    <source>
        <dbReference type="Proteomes" id="UP000322876"/>
    </source>
</evidence>
<dbReference type="CDD" id="cd07361">
    <property type="entry name" value="MEMO_like"/>
    <property type="match status" value="1"/>
</dbReference>
<evidence type="ECO:0000256" key="2">
    <source>
        <dbReference type="HAMAP-Rule" id="MF_00055"/>
    </source>
</evidence>
<dbReference type="OrthoDB" id="9785549at2"/>
<dbReference type="PANTHER" id="PTHR11060">
    <property type="entry name" value="PROTEIN MEMO1"/>
    <property type="match status" value="1"/>
</dbReference>
<evidence type="ECO:0000256" key="1">
    <source>
        <dbReference type="ARBA" id="ARBA00006315"/>
    </source>
</evidence>
<protein>
    <recommendedName>
        <fullName evidence="2">MEMO1 family protein FHQ18_04425</fullName>
    </recommendedName>
</protein>
<dbReference type="Proteomes" id="UP000322876">
    <property type="component" value="Unassembled WGS sequence"/>
</dbReference>
<reference evidence="3 4" key="1">
    <citation type="submission" date="2019-06" db="EMBL/GenBank/DDBJ databases">
        <title>Genomic insights into carbon and energy metabolism of Deferribacter autotrophicus revealed new metabolic traits in the phylum Deferribacteres.</title>
        <authorList>
            <person name="Slobodkin A.I."/>
            <person name="Slobodkina G.B."/>
            <person name="Allioux M."/>
            <person name="Alain K."/>
            <person name="Jebbar M."/>
            <person name="Shadrin V."/>
            <person name="Kublanov I.V."/>
            <person name="Toshchakov S.V."/>
            <person name="Bonch-Osmolovskaya E.A."/>
        </authorList>
    </citation>
    <scope>NUCLEOTIDE SEQUENCE [LARGE SCALE GENOMIC DNA]</scope>
    <source>
        <strain evidence="3 4">SL50</strain>
    </source>
</reference>
<evidence type="ECO:0000313" key="3">
    <source>
        <dbReference type="EMBL" id="KAA0258410.1"/>
    </source>
</evidence>
<dbReference type="InterPro" id="IPR002737">
    <property type="entry name" value="MEMO1_fam"/>
</dbReference>
<sequence length="263" mass="29903">MYRKAAVKGYFYPDNLNELTSFFSKHAYDGEKIDGIMAIVPHAGYTYSGVTAVKTISRLNLKDKILLLGPNHTGFGERVALYPEGEWETPFGDVKISRDLNSRLLNISYIKEDIIAHVREHSLEVILPMLKYFKKDFSFSAITMMPIRYEECINLAQEIYENIKDENITIIVSSDFNHYENAEITEKKDMLAIKQILNMDSKELYDTVFEKDISMCGIYPAIVGIEIAKRFGANNSLLVEHTHSGVVNSDFSQVVGYAGIIIY</sequence>
<proteinExistence type="inferred from homology"/>
<dbReference type="HAMAP" id="MF_00055">
    <property type="entry name" value="MEMO1"/>
    <property type="match status" value="1"/>
</dbReference>
<dbReference type="Gene3D" id="3.40.830.10">
    <property type="entry name" value="LigB-like"/>
    <property type="match status" value="1"/>
</dbReference>
<dbReference type="Pfam" id="PF01875">
    <property type="entry name" value="Memo"/>
    <property type="match status" value="1"/>
</dbReference>
<dbReference type="NCBIfam" id="TIGR04336">
    <property type="entry name" value="AmmeMemoSam_B"/>
    <property type="match status" value="1"/>
</dbReference>
<name>A0A5A8F5N2_9BACT</name>
<dbReference type="AlphaFoldDB" id="A0A5A8F5N2"/>
<dbReference type="EMBL" id="VFJB01000004">
    <property type="protein sequence ID" value="KAA0258410.1"/>
    <property type="molecule type" value="Genomic_DNA"/>
</dbReference>
<organism evidence="3 4">
    <name type="scientific">Deferribacter autotrophicus</name>
    <dbReference type="NCBI Taxonomy" id="500465"/>
    <lineage>
        <taxon>Bacteria</taxon>
        <taxon>Pseudomonadati</taxon>
        <taxon>Deferribacterota</taxon>
        <taxon>Deferribacteres</taxon>
        <taxon>Deferribacterales</taxon>
        <taxon>Deferribacteraceae</taxon>
        <taxon>Deferribacter</taxon>
    </lineage>
</organism>
<accession>A0A5A8F5N2</accession>
<gene>
    <name evidence="3" type="primary">amrB</name>
    <name evidence="3" type="ORF">FHQ18_04425</name>
</gene>
<dbReference type="PANTHER" id="PTHR11060:SF0">
    <property type="entry name" value="PROTEIN MEMO1"/>
    <property type="match status" value="1"/>
</dbReference>
<keyword evidence="4" id="KW-1185">Reference proteome</keyword>
<dbReference type="RefSeq" id="WP_149265967.1">
    <property type="nucleotide sequence ID" value="NZ_VFJB01000004.1"/>
</dbReference>